<evidence type="ECO:0000313" key="8">
    <source>
        <dbReference type="Proteomes" id="UP001374803"/>
    </source>
</evidence>
<keyword evidence="7" id="KW-0223">Dioxygenase</keyword>
<accession>A0ABZ2KWT3</accession>
<dbReference type="Pfam" id="PF00355">
    <property type="entry name" value="Rieske"/>
    <property type="match status" value="1"/>
</dbReference>
<protein>
    <submittedName>
        <fullName evidence="7">Aromatic ring-hydroxylating dioxygenase subunit alpha</fullName>
    </submittedName>
</protein>
<reference evidence="7" key="1">
    <citation type="submission" date="2021-12" db="EMBL/GenBank/DDBJ databases">
        <title>Discovery of the Pendulisporaceae a myxobacterial family with distinct sporulation behavior and unique specialized metabolism.</title>
        <authorList>
            <person name="Garcia R."/>
            <person name="Popoff A."/>
            <person name="Bader C.D."/>
            <person name="Loehr J."/>
            <person name="Walesch S."/>
            <person name="Walt C."/>
            <person name="Boldt J."/>
            <person name="Bunk B."/>
            <person name="Haeckl F.J.F.P.J."/>
            <person name="Gunesch A.P."/>
            <person name="Birkelbach J."/>
            <person name="Nuebel U."/>
            <person name="Pietschmann T."/>
            <person name="Bach T."/>
            <person name="Mueller R."/>
        </authorList>
    </citation>
    <scope>NUCLEOTIDE SEQUENCE</scope>
    <source>
        <strain evidence="7">MSr11367</strain>
    </source>
</reference>
<dbReference type="PROSITE" id="PS51296">
    <property type="entry name" value="RIESKE"/>
    <property type="match status" value="1"/>
</dbReference>
<evidence type="ECO:0000256" key="4">
    <source>
        <dbReference type="ARBA" id="ARBA00023004"/>
    </source>
</evidence>
<keyword evidence="3" id="KW-0560">Oxidoreductase</keyword>
<feature type="domain" description="Rieske" evidence="6">
    <location>
        <begin position="13"/>
        <end position="117"/>
    </location>
</feature>
<evidence type="ECO:0000259" key="6">
    <source>
        <dbReference type="PROSITE" id="PS51296"/>
    </source>
</evidence>
<keyword evidence="8" id="KW-1185">Reference proteome</keyword>
<keyword evidence="2" id="KW-0479">Metal-binding</keyword>
<dbReference type="Gene3D" id="2.102.10.10">
    <property type="entry name" value="Rieske [2Fe-2S] iron-sulphur domain"/>
    <property type="match status" value="1"/>
</dbReference>
<evidence type="ECO:0000256" key="3">
    <source>
        <dbReference type="ARBA" id="ARBA00023002"/>
    </source>
</evidence>
<dbReference type="SUPFAM" id="SSF55961">
    <property type="entry name" value="Bet v1-like"/>
    <property type="match status" value="1"/>
</dbReference>
<sequence length="341" mass="38858">MESTNFNISPNNWFVGARSKELKHGAILRRLILGKPYALFRDVRGDVQGLEDSCPHKNLPLSMGKVVGSEVQCRYHGWRFNAEGACTDVPCHAPNEKLPVCKIPSFHVVEQDGFIWVHPTEPRGSSARPPSYPRDPKFGRLEFLNITNAPVDLFIENGIDCVHTSTVHKGLFDFPRQLVRAMVRRTSTGVRIDTLNEQTDGSTKKFHSPLGKKKITSYDEVILPHTVRQTFSSDDGLQLITVHLCTPEDGDVIRVYSHMSVYYGRLTTFATWYVKHLAEKVIAEDKEILEGQAENIRRFGQRNFRTVTADLPMNWAQRAIRQFNEGKFESQGESREITYRL</sequence>
<dbReference type="Pfam" id="PF19112">
    <property type="entry name" value="VanA_C"/>
    <property type="match status" value="1"/>
</dbReference>
<dbReference type="EMBL" id="CP089983">
    <property type="protein sequence ID" value="WXB01466.1"/>
    <property type="molecule type" value="Genomic_DNA"/>
</dbReference>
<evidence type="ECO:0000256" key="1">
    <source>
        <dbReference type="ARBA" id="ARBA00022714"/>
    </source>
</evidence>
<evidence type="ECO:0000313" key="7">
    <source>
        <dbReference type="EMBL" id="WXB01466.1"/>
    </source>
</evidence>
<dbReference type="Gene3D" id="3.90.380.10">
    <property type="entry name" value="Naphthalene 1,2-dioxygenase Alpha Subunit, Chain A, domain 1"/>
    <property type="match status" value="1"/>
</dbReference>
<evidence type="ECO:0000256" key="2">
    <source>
        <dbReference type="ARBA" id="ARBA00022723"/>
    </source>
</evidence>
<evidence type="ECO:0000256" key="5">
    <source>
        <dbReference type="ARBA" id="ARBA00023014"/>
    </source>
</evidence>
<keyword evidence="4" id="KW-0408">Iron</keyword>
<dbReference type="Proteomes" id="UP001374803">
    <property type="component" value="Chromosome"/>
</dbReference>
<name>A0ABZ2KWT3_9BACT</name>
<dbReference type="RefSeq" id="WP_394831081.1">
    <property type="nucleotide sequence ID" value="NZ_CP089929.1"/>
</dbReference>
<dbReference type="GO" id="GO:0051213">
    <property type="term" value="F:dioxygenase activity"/>
    <property type="evidence" value="ECO:0007669"/>
    <property type="project" value="UniProtKB-KW"/>
</dbReference>
<dbReference type="InterPro" id="IPR036922">
    <property type="entry name" value="Rieske_2Fe-2S_sf"/>
</dbReference>
<dbReference type="PANTHER" id="PTHR21266:SF60">
    <property type="entry name" value="3-KETOSTEROID-9-ALPHA-MONOOXYGENASE, OXYGENASE COMPONENT"/>
    <property type="match status" value="1"/>
</dbReference>
<keyword evidence="5" id="KW-0411">Iron-sulfur</keyword>
<dbReference type="InterPro" id="IPR050584">
    <property type="entry name" value="Cholesterol_7-desaturase"/>
</dbReference>
<dbReference type="SUPFAM" id="SSF50022">
    <property type="entry name" value="ISP domain"/>
    <property type="match status" value="1"/>
</dbReference>
<keyword evidence="1" id="KW-0001">2Fe-2S</keyword>
<dbReference type="PANTHER" id="PTHR21266">
    <property type="entry name" value="IRON-SULFUR DOMAIN CONTAINING PROTEIN"/>
    <property type="match status" value="1"/>
</dbReference>
<gene>
    <name evidence="7" type="ORF">LVJ94_31675</name>
</gene>
<proteinExistence type="predicted"/>
<dbReference type="InterPro" id="IPR044043">
    <property type="entry name" value="VanA_C_cat"/>
</dbReference>
<dbReference type="InterPro" id="IPR017941">
    <property type="entry name" value="Rieske_2Fe-2S"/>
</dbReference>
<organism evidence="7 8">
    <name type="scientific">Pendulispora rubella</name>
    <dbReference type="NCBI Taxonomy" id="2741070"/>
    <lineage>
        <taxon>Bacteria</taxon>
        <taxon>Pseudomonadati</taxon>
        <taxon>Myxococcota</taxon>
        <taxon>Myxococcia</taxon>
        <taxon>Myxococcales</taxon>
        <taxon>Sorangiineae</taxon>
        <taxon>Pendulisporaceae</taxon>
        <taxon>Pendulispora</taxon>
    </lineage>
</organism>